<protein>
    <submittedName>
        <fullName evidence="1">Uncharacterized protein</fullName>
    </submittedName>
</protein>
<accession>A0AAN9L1S6</accession>
<comment type="caution">
    <text evidence="1">The sequence shown here is derived from an EMBL/GenBank/DDBJ whole genome shotgun (WGS) entry which is preliminary data.</text>
</comment>
<keyword evidence="2" id="KW-1185">Reference proteome</keyword>
<dbReference type="AlphaFoldDB" id="A0AAN9L1S6"/>
<evidence type="ECO:0000313" key="2">
    <source>
        <dbReference type="Proteomes" id="UP001367508"/>
    </source>
</evidence>
<proteinExistence type="predicted"/>
<evidence type="ECO:0000313" key="1">
    <source>
        <dbReference type="EMBL" id="KAK7327807.1"/>
    </source>
</evidence>
<reference evidence="1 2" key="1">
    <citation type="submission" date="2024-01" db="EMBL/GenBank/DDBJ databases">
        <title>The genomes of 5 underutilized Papilionoideae crops provide insights into root nodulation and disease resistanc.</title>
        <authorList>
            <person name="Jiang F."/>
        </authorList>
    </citation>
    <scope>NUCLEOTIDE SEQUENCE [LARGE SCALE GENOMIC DNA]</scope>
    <source>
        <strain evidence="1">LVBAO_FW01</strain>
        <tissue evidence="1">Leaves</tissue>
    </source>
</reference>
<dbReference type="Proteomes" id="UP001367508">
    <property type="component" value="Unassembled WGS sequence"/>
</dbReference>
<organism evidence="1 2">
    <name type="scientific">Canavalia gladiata</name>
    <name type="common">Sword bean</name>
    <name type="synonym">Dolichos gladiatus</name>
    <dbReference type="NCBI Taxonomy" id="3824"/>
    <lineage>
        <taxon>Eukaryota</taxon>
        <taxon>Viridiplantae</taxon>
        <taxon>Streptophyta</taxon>
        <taxon>Embryophyta</taxon>
        <taxon>Tracheophyta</taxon>
        <taxon>Spermatophyta</taxon>
        <taxon>Magnoliopsida</taxon>
        <taxon>eudicotyledons</taxon>
        <taxon>Gunneridae</taxon>
        <taxon>Pentapetalae</taxon>
        <taxon>rosids</taxon>
        <taxon>fabids</taxon>
        <taxon>Fabales</taxon>
        <taxon>Fabaceae</taxon>
        <taxon>Papilionoideae</taxon>
        <taxon>50 kb inversion clade</taxon>
        <taxon>NPAAA clade</taxon>
        <taxon>indigoferoid/millettioid clade</taxon>
        <taxon>Phaseoleae</taxon>
        <taxon>Canavalia</taxon>
    </lineage>
</organism>
<name>A0AAN9L1S6_CANGL</name>
<dbReference type="EMBL" id="JAYMYQ010000005">
    <property type="protein sequence ID" value="KAK7327807.1"/>
    <property type="molecule type" value="Genomic_DNA"/>
</dbReference>
<sequence>MLIGLYAHTALCPTLLELDLVVIAVLVLNPKSKHHHDMLRDLPFPFMEVFVPIKKVTLQSSKSSEVKISSQDKEKKKLAGQLCKTREKLMR</sequence>
<gene>
    <name evidence="1" type="ORF">VNO77_21898</name>
</gene>